<dbReference type="GO" id="GO:0016020">
    <property type="term" value="C:membrane"/>
    <property type="evidence" value="ECO:0007669"/>
    <property type="project" value="InterPro"/>
</dbReference>
<evidence type="ECO:0000313" key="4">
    <source>
        <dbReference type="Proteomes" id="UP000029499"/>
    </source>
</evidence>
<dbReference type="HOGENOM" id="CLU_106186_1_0_6"/>
<evidence type="ECO:0000256" key="1">
    <source>
        <dbReference type="SAM" id="Phobius"/>
    </source>
</evidence>
<proteinExistence type="predicted"/>
<keyword evidence="1" id="KW-0472">Membrane</keyword>
<dbReference type="InterPro" id="IPR008457">
    <property type="entry name" value="Cu-R_CopD_dom"/>
</dbReference>
<sequence>MSADGVFQTLHVLGALMWLGGMLATWTILRPARLAGASRAQRLEHVAGIFPRVFGWIWAAVLILPISGVALLRLRFTGFETAPRDVQIMMGLYVIMVALFLRMQGLQLPALHKAVAAQEWADGLAATKKLRRLAIVGLLLGLAVVVLAVARQLNDV</sequence>
<dbReference type="KEGG" id="prh:LT40_00825"/>
<dbReference type="EMBL" id="CP009533">
    <property type="protein sequence ID" value="AIS16025.1"/>
    <property type="molecule type" value="Genomic_DNA"/>
</dbReference>
<dbReference type="RefSeq" id="WP_043185256.1">
    <property type="nucleotide sequence ID" value="NZ_CP009533.1"/>
</dbReference>
<dbReference type="Proteomes" id="UP000029499">
    <property type="component" value="Chromosome"/>
</dbReference>
<feature type="transmembrane region" description="Helical" evidence="1">
    <location>
        <begin position="53"/>
        <end position="74"/>
    </location>
</feature>
<feature type="transmembrane region" description="Helical" evidence="1">
    <location>
        <begin position="133"/>
        <end position="153"/>
    </location>
</feature>
<protein>
    <submittedName>
        <fullName evidence="3">Membrane protein</fullName>
    </submittedName>
</protein>
<keyword evidence="1" id="KW-1133">Transmembrane helix</keyword>
<keyword evidence="1" id="KW-0812">Transmembrane</keyword>
<dbReference type="STRING" id="216142.LT40_00825"/>
<feature type="transmembrane region" description="Helical" evidence="1">
    <location>
        <begin position="86"/>
        <end position="103"/>
    </location>
</feature>
<gene>
    <name evidence="3" type="ORF">LT40_00825</name>
</gene>
<dbReference type="Pfam" id="PF05425">
    <property type="entry name" value="CopD"/>
    <property type="match status" value="1"/>
</dbReference>
<feature type="domain" description="Copper resistance protein D" evidence="2">
    <location>
        <begin position="49"/>
        <end position="150"/>
    </location>
</feature>
<organism evidence="3 4">
    <name type="scientific">Pseudomonas rhizosphaerae</name>
    <dbReference type="NCBI Taxonomy" id="216142"/>
    <lineage>
        <taxon>Bacteria</taxon>
        <taxon>Pseudomonadati</taxon>
        <taxon>Pseudomonadota</taxon>
        <taxon>Gammaproteobacteria</taxon>
        <taxon>Pseudomonadales</taxon>
        <taxon>Pseudomonadaceae</taxon>
        <taxon>Pseudomonas</taxon>
    </lineage>
</organism>
<name>A0A089YQQ6_9PSED</name>
<reference evidence="3 4" key="1">
    <citation type="journal article" date="2015" name="J. Biotechnol.">
        <title>Complete genome sequence of Pseudomonas rhizosphaerae IH5T (=DSM 16299T), a phosphate-solubilizing rhizobacterium for bacterial biofertilizer.</title>
        <authorList>
            <person name="Kwak Y."/>
            <person name="Jung B.K."/>
            <person name="Shin J.H."/>
        </authorList>
    </citation>
    <scope>NUCLEOTIDE SEQUENCE [LARGE SCALE GENOMIC DNA]</scope>
    <source>
        <strain evidence="3">DSM 16299</strain>
    </source>
</reference>
<dbReference type="AlphaFoldDB" id="A0A089YQQ6"/>
<keyword evidence="4" id="KW-1185">Reference proteome</keyword>
<evidence type="ECO:0000259" key="2">
    <source>
        <dbReference type="Pfam" id="PF05425"/>
    </source>
</evidence>
<dbReference type="eggNOG" id="COG5615">
    <property type="taxonomic scope" value="Bacteria"/>
</dbReference>
<feature type="transmembrane region" description="Helical" evidence="1">
    <location>
        <begin position="12"/>
        <end position="32"/>
    </location>
</feature>
<evidence type="ECO:0000313" key="3">
    <source>
        <dbReference type="EMBL" id="AIS16025.1"/>
    </source>
</evidence>
<accession>A0A089YQQ6</accession>
<dbReference type="OrthoDB" id="8419862at2"/>